<name>A0A6J7N2P6_9ZZZZ</name>
<dbReference type="Pfam" id="PF03459">
    <property type="entry name" value="TOBE"/>
    <property type="match status" value="1"/>
</dbReference>
<dbReference type="InterPro" id="IPR004606">
    <property type="entry name" value="Mop_domain"/>
</dbReference>
<feature type="domain" description="Mop" evidence="2">
    <location>
        <begin position="17"/>
        <end position="81"/>
    </location>
</feature>
<protein>
    <submittedName>
        <fullName evidence="3">Unannotated protein</fullName>
    </submittedName>
</protein>
<reference evidence="3" key="1">
    <citation type="submission" date="2020-05" db="EMBL/GenBank/DDBJ databases">
        <authorList>
            <person name="Chiriac C."/>
            <person name="Salcher M."/>
            <person name="Ghai R."/>
            <person name="Kavagutti S V."/>
        </authorList>
    </citation>
    <scope>NUCLEOTIDE SEQUENCE</scope>
</reference>
<dbReference type="EMBL" id="CAFBOM010000090">
    <property type="protein sequence ID" value="CAB4984799.1"/>
    <property type="molecule type" value="Genomic_DNA"/>
</dbReference>
<dbReference type="InterPro" id="IPR005116">
    <property type="entry name" value="Transp-assoc_OB_typ1"/>
</dbReference>
<dbReference type="GO" id="GO:0015689">
    <property type="term" value="P:molybdate ion transport"/>
    <property type="evidence" value="ECO:0007669"/>
    <property type="project" value="InterPro"/>
</dbReference>
<evidence type="ECO:0000256" key="1">
    <source>
        <dbReference type="ARBA" id="ARBA00022505"/>
    </source>
</evidence>
<proteinExistence type="predicted"/>
<dbReference type="Gene3D" id="2.40.50.100">
    <property type="match status" value="1"/>
</dbReference>
<organism evidence="3">
    <name type="scientific">freshwater metagenome</name>
    <dbReference type="NCBI Taxonomy" id="449393"/>
    <lineage>
        <taxon>unclassified sequences</taxon>
        <taxon>metagenomes</taxon>
        <taxon>ecological metagenomes</taxon>
    </lineage>
</organism>
<keyword evidence="1" id="KW-0500">Molybdenum</keyword>
<gene>
    <name evidence="3" type="ORF">UFOPK3957_00659</name>
</gene>
<dbReference type="AlphaFoldDB" id="A0A6J7N2P6"/>
<sequence length="85" mass="9367">MAVIRPESVTLHRHQPEGSARNVWQGTVRSLQPMHDRVRVVIDGRPPVIATVTPSALAELRLLPGASVWVSVKAVEIRGYVRASH</sequence>
<dbReference type="InterPro" id="IPR008995">
    <property type="entry name" value="Mo/tungstate-bd_C_term_dom"/>
</dbReference>
<accession>A0A6J7N2P6</accession>
<evidence type="ECO:0000313" key="3">
    <source>
        <dbReference type="EMBL" id="CAB4984799.1"/>
    </source>
</evidence>
<dbReference type="SUPFAM" id="SSF50331">
    <property type="entry name" value="MOP-like"/>
    <property type="match status" value="1"/>
</dbReference>
<evidence type="ECO:0000259" key="2">
    <source>
        <dbReference type="PROSITE" id="PS51866"/>
    </source>
</evidence>
<dbReference type="PROSITE" id="PS51866">
    <property type="entry name" value="MOP"/>
    <property type="match status" value="1"/>
</dbReference>